<organism evidence="2 3">
    <name type="scientific">Tolypocladium ophioglossoides (strain CBS 100239)</name>
    <name type="common">Snaketongue truffleclub</name>
    <name type="synonym">Elaphocordyceps ophioglossoides</name>
    <dbReference type="NCBI Taxonomy" id="1163406"/>
    <lineage>
        <taxon>Eukaryota</taxon>
        <taxon>Fungi</taxon>
        <taxon>Dikarya</taxon>
        <taxon>Ascomycota</taxon>
        <taxon>Pezizomycotina</taxon>
        <taxon>Sordariomycetes</taxon>
        <taxon>Hypocreomycetidae</taxon>
        <taxon>Hypocreales</taxon>
        <taxon>Ophiocordycipitaceae</taxon>
        <taxon>Tolypocladium</taxon>
    </lineage>
</organism>
<gene>
    <name evidence="2" type="ORF">TOPH_09302</name>
</gene>
<protein>
    <recommendedName>
        <fullName evidence="4">Protein kinase domain-containing protein</fullName>
    </recommendedName>
</protein>
<evidence type="ECO:0008006" key="4">
    <source>
        <dbReference type="Google" id="ProtNLM"/>
    </source>
</evidence>
<evidence type="ECO:0000313" key="3">
    <source>
        <dbReference type="Proteomes" id="UP000036947"/>
    </source>
</evidence>
<dbReference type="InterPro" id="IPR011009">
    <property type="entry name" value="Kinase-like_dom_sf"/>
</dbReference>
<sequence>MGNKDVSSKPPKRLHKSPPQDNAIDSPSQIGSLRTVEANRYGQRAMERIPIKAFQPSVTYEMIYFLHLGESDPVLVAERKGISFDLVDIRRFATLDDEQIRMLRAIQHPNFITVHEIYRTENECYVAYEHMPRSLEEALGNPHLDNHCLAAIIGQV</sequence>
<feature type="compositionally biased region" description="Polar residues" evidence="1">
    <location>
        <begin position="19"/>
        <end position="28"/>
    </location>
</feature>
<evidence type="ECO:0000256" key="1">
    <source>
        <dbReference type="SAM" id="MobiDB-lite"/>
    </source>
</evidence>
<comment type="caution">
    <text evidence="2">The sequence shown here is derived from an EMBL/GenBank/DDBJ whole genome shotgun (WGS) entry which is preliminary data.</text>
</comment>
<proteinExistence type="predicted"/>
<accession>A0A0L0MTI9</accession>
<dbReference type="Gene3D" id="1.10.510.10">
    <property type="entry name" value="Transferase(Phosphotransferase) domain 1"/>
    <property type="match status" value="1"/>
</dbReference>
<feature type="region of interest" description="Disordered" evidence="1">
    <location>
        <begin position="1"/>
        <end position="28"/>
    </location>
</feature>
<reference evidence="2 3" key="1">
    <citation type="journal article" date="2015" name="BMC Genomics">
        <title>The genome of the truffle-parasite Tolypocladium ophioglossoides and the evolution of antifungal peptaibiotics.</title>
        <authorList>
            <person name="Quandt C.A."/>
            <person name="Bushley K.E."/>
            <person name="Spatafora J.W."/>
        </authorList>
    </citation>
    <scope>NUCLEOTIDE SEQUENCE [LARGE SCALE GENOMIC DNA]</scope>
    <source>
        <strain evidence="2 3">CBS 100239</strain>
    </source>
</reference>
<evidence type="ECO:0000313" key="2">
    <source>
        <dbReference type="EMBL" id="KND85066.1"/>
    </source>
</evidence>
<dbReference type="SUPFAM" id="SSF56112">
    <property type="entry name" value="Protein kinase-like (PK-like)"/>
    <property type="match status" value="1"/>
</dbReference>
<keyword evidence="3" id="KW-1185">Reference proteome</keyword>
<dbReference type="STRING" id="1163406.A0A0L0MTI9"/>
<dbReference type="Proteomes" id="UP000036947">
    <property type="component" value="Unassembled WGS sequence"/>
</dbReference>
<dbReference type="EMBL" id="LFRF01000168">
    <property type="protein sequence ID" value="KND85066.1"/>
    <property type="molecule type" value="Genomic_DNA"/>
</dbReference>
<dbReference type="OrthoDB" id="5121348at2759"/>
<dbReference type="AlphaFoldDB" id="A0A0L0MTI9"/>
<name>A0A0L0MTI9_TOLOC</name>